<feature type="region of interest" description="Disordered" evidence="1">
    <location>
        <begin position="1"/>
        <end position="37"/>
    </location>
</feature>
<accession>A0ABS7VWN8</accession>
<evidence type="ECO:0008006" key="4">
    <source>
        <dbReference type="Google" id="ProtNLM"/>
    </source>
</evidence>
<feature type="compositionally biased region" description="Basic and acidic residues" evidence="1">
    <location>
        <begin position="1"/>
        <end position="15"/>
    </location>
</feature>
<feature type="region of interest" description="Disordered" evidence="1">
    <location>
        <begin position="348"/>
        <end position="398"/>
    </location>
</feature>
<organism evidence="2 3">
    <name type="scientific">Streptomyces olivaceus</name>
    <dbReference type="NCBI Taxonomy" id="47716"/>
    <lineage>
        <taxon>Bacteria</taxon>
        <taxon>Bacillati</taxon>
        <taxon>Actinomycetota</taxon>
        <taxon>Actinomycetes</taxon>
        <taxon>Kitasatosporales</taxon>
        <taxon>Streptomycetaceae</taxon>
        <taxon>Streptomyces</taxon>
    </lineage>
</organism>
<name>A0ABS7VWN8_STROV</name>
<evidence type="ECO:0000313" key="2">
    <source>
        <dbReference type="EMBL" id="MBZ6150106.1"/>
    </source>
</evidence>
<feature type="compositionally biased region" description="Basic residues" evidence="1">
    <location>
        <begin position="388"/>
        <end position="398"/>
    </location>
</feature>
<protein>
    <recommendedName>
        <fullName evidence="4">DUF4157 domain-containing protein</fullName>
    </recommendedName>
</protein>
<sequence>MPVFDHRQGPSERSGRASSRQSAATTRSASPSTKLLSAQNAAGNQAVVQMLRQAGHSFAQHPQGAGAGAKTEANALPVQRVAKESVRQPTGRHRSAEVPDLSRALAEAIGNAGSSAERYNVLQQLLAYILGRFTQLGAGLGENQADILRNLTQRVVVTYSDEPVGAMAHTEEQLGQEPDDPNVDSPPIVITVYAAAFEGGPAQLYSTMRHELIHAAQRSMVPDEGQAAATDDVMFEDLYEETTGAPTAQTLQLPMQEIETHVWELTHARETGVDAGYRNDTVTYLVQYAHELAAGVGSATNEEFAYWANYLVRAVRLLNEALTVVTDAAGRRSIQAAAAALQNAINNRLGSGGSKRSGGSSKRSGGSGGGSKRSGGGSGSGSGSGSSSKRRRSRRTAA</sequence>
<dbReference type="Proteomes" id="UP000758701">
    <property type="component" value="Unassembled WGS sequence"/>
</dbReference>
<dbReference type="EMBL" id="JAHSTP010000001">
    <property type="protein sequence ID" value="MBZ6150106.1"/>
    <property type="molecule type" value="Genomic_DNA"/>
</dbReference>
<feature type="compositionally biased region" description="Low complexity" evidence="1">
    <location>
        <begin position="16"/>
        <end position="37"/>
    </location>
</feature>
<evidence type="ECO:0000256" key="1">
    <source>
        <dbReference type="SAM" id="MobiDB-lite"/>
    </source>
</evidence>
<gene>
    <name evidence="2" type="ORF">KVH32_02855</name>
</gene>
<feature type="compositionally biased region" description="Gly residues" evidence="1">
    <location>
        <begin position="365"/>
        <end position="384"/>
    </location>
</feature>
<dbReference type="RefSeq" id="WP_224309005.1">
    <property type="nucleotide sequence ID" value="NZ_JAHSST010000001.1"/>
</dbReference>
<keyword evidence="3" id="KW-1185">Reference proteome</keyword>
<evidence type="ECO:0000313" key="3">
    <source>
        <dbReference type="Proteomes" id="UP000758701"/>
    </source>
</evidence>
<comment type="caution">
    <text evidence="2">The sequence shown here is derived from an EMBL/GenBank/DDBJ whole genome shotgun (WGS) entry which is preliminary data.</text>
</comment>
<proteinExistence type="predicted"/>
<reference evidence="2 3" key="1">
    <citation type="submission" date="2021-06" db="EMBL/GenBank/DDBJ databases">
        <title>Ecological speciation of a Streptomyces species isolated from different habitats and geographic origins.</title>
        <authorList>
            <person name="Wang J."/>
        </authorList>
    </citation>
    <scope>NUCLEOTIDE SEQUENCE [LARGE SCALE GENOMIC DNA]</scope>
    <source>
        <strain evidence="2 3">FXJ8.012</strain>
    </source>
</reference>